<dbReference type="PANTHER" id="PTHR33376">
    <property type="match status" value="1"/>
</dbReference>
<dbReference type="Gene3D" id="3.40.190.170">
    <property type="entry name" value="Bacterial extracellular solute-binding protein, family 7"/>
    <property type="match status" value="1"/>
</dbReference>
<accession>A0ABU1FG37</accession>
<evidence type="ECO:0000313" key="6">
    <source>
        <dbReference type="Proteomes" id="UP001247754"/>
    </source>
</evidence>
<dbReference type="CDD" id="cd13601">
    <property type="entry name" value="PBP2_TRAP_DctP1_3_4_like"/>
    <property type="match status" value="1"/>
</dbReference>
<keyword evidence="3" id="KW-0574">Periplasm</keyword>
<reference evidence="5 6" key="1">
    <citation type="submission" date="2023-09" db="EMBL/GenBank/DDBJ databases">
        <title>Xinfangfangia sedmenti sp. nov., isolated the sedment.</title>
        <authorList>
            <person name="Xu L."/>
        </authorList>
    </citation>
    <scope>NUCLEOTIDE SEQUENCE [LARGE SCALE GENOMIC DNA]</scope>
    <source>
        <strain evidence="5 6">LG-4</strain>
    </source>
</reference>
<comment type="caution">
    <text evidence="5">The sequence shown here is derived from an EMBL/GenBank/DDBJ whole genome shotgun (WGS) entry which is preliminary data.</text>
</comment>
<sequence length="348" mass="36971">MKHTPYPFLPRLARRAALAASAAVLAAAPALAQDTQTLKVSHLFNPTVYLWEHGGQLFVDEVTKAAGDAVKFEVYPAAQLGKDLIGSLNSGLADISIIPVSYVPDKLPLSSVAELPGTYASACEGTEKLWNIVKEGGPLNTAEYAPQGMHVLFVTALPPYHITTAKPITGDLSSIQGLKLRANGAAMDKTVRALGAVPSKIPASELFDAISRGTIDGGLYNYHGIPEYHLEDVLKYSVEGPRLGAAAIVFAMSDKSWQGLSDEMKGIFTAAAANAQASLCDWTGKSDATLRDRIVSQNGHTAITMTPEQVAIWEKAAEPVVTSWKEEMDKAGKDGSAMFEAFNAAATN</sequence>
<feature type="signal peptide" evidence="4">
    <location>
        <begin position="1"/>
        <end position="32"/>
    </location>
</feature>
<name>A0ABU1FG37_9RHOB</name>
<comment type="subcellular location">
    <subcellularLocation>
        <location evidence="1">Periplasm</location>
    </subcellularLocation>
</comment>
<feature type="chain" id="PRO_5045252528" evidence="4">
    <location>
        <begin position="33"/>
        <end position="348"/>
    </location>
</feature>
<dbReference type="PANTHER" id="PTHR33376:SF15">
    <property type="entry name" value="BLL6794 PROTEIN"/>
    <property type="match status" value="1"/>
</dbReference>
<evidence type="ECO:0000313" key="5">
    <source>
        <dbReference type="EMBL" id="MDR5655352.1"/>
    </source>
</evidence>
<gene>
    <name evidence="5" type="primary">dctP</name>
    <name evidence="5" type="ORF">RGD00_22345</name>
</gene>
<dbReference type="EMBL" id="JAVKPH010000065">
    <property type="protein sequence ID" value="MDR5655352.1"/>
    <property type="molecule type" value="Genomic_DNA"/>
</dbReference>
<dbReference type="InterPro" id="IPR038404">
    <property type="entry name" value="TRAP_DctP_sf"/>
</dbReference>
<dbReference type="NCBIfam" id="NF037995">
    <property type="entry name" value="TRAP_S1"/>
    <property type="match status" value="1"/>
</dbReference>
<dbReference type="Proteomes" id="UP001247754">
    <property type="component" value="Unassembled WGS sequence"/>
</dbReference>
<dbReference type="InterPro" id="IPR018389">
    <property type="entry name" value="DctP_fam"/>
</dbReference>
<evidence type="ECO:0000256" key="3">
    <source>
        <dbReference type="ARBA" id="ARBA00022764"/>
    </source>
</evidence>
<protein>
    <submittedName>
        <fullName evidence="5">TRAP transporter substrate-binding protein DctP</fullName>
    </submittedName>
</protein>
<proteinExistence type="predicted"/>
<dbReference type="RefSeq" id="WP_310459453.1">
    <property type="nucleotide sequence ID" value="NZ_JAVKPH010000065.1"/>
</dbReference>
<organism evidence="5 6">
    <name type="scientific">Ruixingdingia sedimenti</name>
    <dbReference type="NCBI Taxonomy" id="3073604"/>
    <lineage>
        <taxon>Bacteria</taxon>
        <taxon>Pseudomonadati</taxon>
        <taxon>Pseudomonadota</taxon>
        <taxon>Alphaproteobacteria</taxon>
        <taxon>Rhodobacterales</taxon>
        <taxon>Paracoccaceae</taxon>
        <taxon>Ruixingdingia</taxon>
    </lineage>
</organism>
<dbReference type="Pfam" id="PF03480">
    <property type="entry name" value="DctP"/>
    <property type="match status" value="1"/>
</dbReference>
<evidence type="ECO:0000256" key="2">
    <source>
        <dbReference type="ARBA" id="ARBA00022729"/>
    </source>
</evidence>
<evidence type="ECO:0000256" key="4">
    <source>
        <dbReference type="SAM" id="SignalP"/>
    </source>
</evidence>
<evidence type="ECO:0000256" key="1">
    <source>
        <dbReference type="ARBA" id="ARBA00004418"/>
    </source>
</evidence>
<keyword evidence="6" id="KW-1185">Reference proteome</keyword>
<keyword evidence="2 4" id="KW-0732">Signal</keyword>